<keyword evidence="3" id="KW-0808">Transferase</keyword>
<keyword evidence="2" id="KW-0732">Signal</keyword>
<feature type="region of interest" description="Disordered" evidence="1">
    <location>
        <begin position="363"/>
        <end position="382"/>
    </location>
</feature>
<dbReference type="PRINTS" id="PR01210">
    <property type="entry name" value="GGTRANSPTASE"/>
</dbReference>
<dbReference type="InterPro" id="IPR052896">
    <property type="entry name" value="GGT-like_enzyme"/>
</dbReference>
<protein>
    <submittedName>
        <fullName evidence="3">Gamma-glutamyltransferase family protein</fullName>
    </submittedName>
</protein>
<accession>A0A6N8JE44</accession>
<dbReference type="RefSeq" id="WP_157302376.1">
    <property type="nucleotide sequence ID" value="NZ_BAAAZB010000021.1"/>
</dbReference>
<dbReference type="Proteomes" id="UP000468388">
    <property type="component" value="Unassembled WGS sequence"/>
</dbReference>
<evidence type="ECO:0000313" key="4">
    <source>
        <dbReference type="Proteomes" id="UP000468388"/>
    </source>
</evidence>
<evidence type="ECO:0000256" key="1">
    <source>
        <dbReference type="SAM" id="MobiDB-lite"/>
    </source>
</evidence>
<dbReference type="PANTHER" id="PTHR43881">
    <property type="entry name" value="GAMMA-GLUTAMYLTRANSPEPTIDASE (AFU_ORTHOLOGUE AFUA_4G13580)"/>
    <property type="match status" value="1"/>
</dbReference>
<dbReference type="OrthoDB" id="9781342at2"/>
<comment type="caution">
    <text evidence="3">The sequence shown here is derived from an EMBL/GenBank/DDBJ whole genome shotgun (WGS) entry which is preliminary data.</text>
</comment>
<feature type="signal peptide" evidence="2">
    <location>
        <begin position="1"/>
        <end position="19"/>
    </location>
</feature>
<organism evidence="3 4">
    <name type="scientific">Chitinophaga oryziterrae</name>
    <dbReference type="NCBI Taxonomy" id="1031224"/>
    <lineage>
        <taxon>Bacteria</taxon>
        <taxon>Pseudomonadati</taxon>
        <taxon>Bacteroidota</taxon>
        <taxon>Chitinophagia</taxon>
        <taxon>Chitinophagales</taxon>
        <taxon>Chitinophagaceae</taxon>
        <taxon>Chitinophaga</taxon>
    </lineage>
</organism>
<dbReference type="AlphaFoldDB" id="A0A6N8JE44"/>
<feature type="compositionally biased region" description="Basic and acidic residues" evidence="1">
    <location>
        <begin position="363"/>
        <end position="373"/>
    </location>
</feature>
<dbReference type="InterPro" id="IPR043138">
    <property type="entry name" value="GGT_lsub"/>
</dbReference>
<dbReference type="EMBL" id="WRXO01000008">
    <property type="protein sequence ID" value="MVT43605.1"/>
    <property type="molecule type" value="Genomic_DNA"/>
</dbReference>
<dbReference type="GO" id="GO:0016740">
    <property type="term" value="F:transferase activity"/>
    <property type="evidence" value="ECO:0007669"/>
    <property type="project" value="UniProtKB-KW"/>
</dbReference>
<sequence length="641" mass="70234">MKHFFLLAFSLLIIGKIQAQQTQKPPLHGKNWMAVTGKPLAATAGAMIFQKGGNAIDAACAMLAATCTMWDVLSWGGETQALIYNPKTGKVIAINALGVAPTGATVDFFKGKGYNFPPEYGPLAAVTPGTPGGLCYILAEYGTLSLKEVLAPAMEMAAGYPIEAQTANSIENNKQRIKEWPYSKAVFLTHPGEKREAPEAGEIFVQKELLATLTKMVEAEQNALRNKKSRKEAIMAAYDRFYKGDIAKEFVRGCQEQGGLITLNDLAKWKPLEEEPLHVNYKGIEVYKLQSWTQGPMLLQSLNILENLDLKGMGYNSTRYIHTLYQTMNLTFADRDFYYGDPYFTTKIPITGLLSKAYAKERAKQINPDRNDPEAAPGDPYPYEGKSNPFVQLLQQRKSYTDTTNKKQGGFLPKHDAATLLNRPVTEDMLAVNSDSLYMDRLWRGTTSVEAADKDGWVISITPSGGWTPACIAGHTGVGMSQRLQSFVLDSALSPFNVIAPGKRPRVTLTPSLALKDGKPFLAFGVQGGDTQDQNLLQFFLNIAEFGMTVQQATEAANINTNQLWLSLGGTAIKDRLPHPGSILLNKNTPDSVRTSLKNMGYIPTFGERTSGPINAILIDTKHGSLWGGSSNHGEDYGIGW</sequence>
<dbReference type="InterPro" id="IPR029055">
    <property type="entry name" value="Ntn_hydrolases_N"/>
</dbReference>
<name>A0A6N8JE44_9BACT</name>
<evidence type="ECO:0000313" key="3">
    <source>
        <dbReference type="EMBL" id="MVT43605.1"/>
    </source>
</evidence>
<dbReference type="PANTHER" id="PTHR43881:SF1">
    <property type="entry name" value="GAMMA-GLUTAMYLTRANSPEPTIDASE (AFU_ORTHOLOGUE AFUA_4G13580)"/>
    <property type="match status" value="1"/>
</dbReference>
<dbReference type="Pfam" id="PF01019">
    <property type="entry name" value="G_glu_transpept"/>
    <property type="match status" value="1"/>
</dbReference>
<feature type="chain" id="PRO_5027037153" evidence="2">
    <location>
        <begin position="20"/>
        <end position="641"/>
    </location>
</feature>
<keyword evidence="4" id="KW-1185">Reference proteome</keyword>
<dbReference type="Gene3D" id="1.10.246.130">
    <property type="match status" value="1"/>
</dbReference>
<proteinExistence type="predicted"/>
<dbReference type="SUPFAM" id="SSF56235">
    <property type="entry name" value="N-terminal nucleophile aminohydrolases (Ntn hydrolases)"/>
    <property type="match status" value="1"/>
</dbReference>
<dbReference type="Gene3D" id="3.60.20.40">
    <property type="match status" value="1"/>
</dbReference>
<evidence type="ECO:0000256" key="2">
    <source>
        <dbReference type="SAM" id="SignalP"/>
    </source>
</evidence>
<reference evidence="3 4" key="1">
    <citation type="submission" date="2019-12" db="EMBL/GenBank/DDBJ databases">
        <title>The draft genomic sequence of strain Chitinophaga oryziterrae JCM 16595.</title>
        <authorList>
            <person name="Zhang X."/>
        </authorList>
    </citation>
    <scope>NUCLEOTIDE SEQUENCE [LARGE SCALE GENOMIC DNA]</scope>
    <source>
        <strain evidence="3 4">JCM 16595</strain>
    </source>
</reference>
<dbReference type="InterPro" id="IPR043137">
    <property type="entry name" value="GGT_ssub_C"/>
</dbReference>
<gene>
    <name evidence="3" type="ORF">GO495_23615</name>
</gene>